<accession>A0ABN7WMW6</accession>
<reference evidence="2 3" key="1">
    <citation type="submission" date="2021-06" db="EMBL/GenBank/DDBJ databases">
        <authorList>
            <person name="Kallberg Y."/>
            <person name="Tangrot J."/>
            <person name="Rosling A."/>
        </authorList>
    </citation>
    <scope>NUCLEOTIDE SEQUENCE [LARGE SCALE GENOMIC DNA]</scope>
    <source>
        <strain evidence="2 3">120-4 pot B 10/14</strain>
    </source>
</reference>
<evidence type="ECO:0000256" key="1">
    <source>
        <dbReference type="SAM" id="MobiDB-lite"/>
    </source>
</evidence>
<protein>
    <submittedName>
        <fullName evidence="2">31446_t:CDS:1</fullName>
    </submittedName>
</protein>
<keyword evidence="3" id="KW-1185">Reference proteome</keyword>
<comment type="caution">
    <text evidence="2">The sequence shown here is derived from an EMBL/GenBank/DDBJ whole genome shotgun (WGS) entry which is preliminary data.</text>
</comment>
<dbReference type="Proteomes" id="UP000789901">
    <property type="component" value="Unassembled WGS sequence"/>
</dbReference>
<feature type="non-terminal residue" evidence="2">
    <location>
        <position position="1"/>
    </location>
</feature>
<dbReference type="EMBL" id="CAJVQB010050440">
    <property type="protein sequence ID" value="CAG8834928.1"/>
    <property type="molecule type" value="Genomic_DNA"/>
</dbReference>
<organism evidence="2 3">
    <name type="scientific">Gigaspora margarita</name>
    <dbReference type="NCBI Taxonomy" id="4874"/>
    <lineage>
        <taxon>Eukaryota</taxon>
        <taxon>Fungi</taxon>
        <taxon>Fungi incertae sedis</taxon>
        <taxon>Mucoromycota</taxon>
        <taxon>Glomeromycotina</taxon>
        <taxon>Glomeromycetes</taxon>
        <taxon>Diversisporales</taxon>
        <taxon>Gigasporaceae</taxon>
        <taxon>Gigaspora</taxon>
    </lineage>
</organism>
<evidence type="ECO:0000313" key="3">
    <source>
        <dbReference type="Proteomes" id="UP000789901"/>
    </source>
</evidence>
<feature type="non-terminal residue" evidence="2">
    <location>
        <position position="118"/>
    </location>
</feature>
<gene>
    <name evidence="2" type="ORF">GMARGA_LOCUS32314</name>
</gene>
<sequence>EFILVIIDDDEESVKATNFNSEKETTAVAKKKNADINILRKLIDDRESVKTTNYNNVNEVTADSVREKNMNEEKNKRNFTNSEHSTDIKNERKKRILADLEIERLLNKLNLIDPSLAY</sequence>
<evidence type="ECO:0000313" key="2">
    <source>
        <dbReference type="EMBL" id="CAG8834928.1"/>
    </source>
</evidence>
<proteinExistence type="predicted"/>
<name>A0ABN7WMW6_GIGMA</name>
<feature type="region of interest" description="Disordered" evidence="1">
    <location>
        <begin position="70"/>
        <end position="90"/>
    </location>
</feature>